<evidence type="ECO:0000256" key="13">
    <source>
        <dbReference type="SAM" id="MobiDB-lite"/>
    </source>
</evidence>
<dbReference type="EMBL" id="CP134879">
    <property type="protein sequence ID" value="WNM23440.1"/>
    <property type="molecule type" value="Genomic_DNA"/>
</dbReference>
<dbReference type="InterPro" id="IPR017938">
    <property type="entry name" value="Riboflavin_synthase-like_b-brl"/>
</dbReference>
<keyword evidence="12 14" id="KW-0472">Membrane</keyword>
<keyword evidence="11" id="KW-0411">Iron-sulfur</keyword>
<feature type="compositionally biased region" description="Low complexity" evidence="13">
    <location>
        <begin position="1"/>
        <end position="12"/>
    </location>
</feature>
<dbReference type="Gene3D" id="2.40.30.10">
    <property type="entry name" value="Translation factors"/>
    <property type="match status" value="1"/>
</dbReference>
<dbReference type="SUPFAM" id="SSF63380">
    <property type="entry name" value="Riboflavin synthase domain-like"/>
    <property type="match status" value="1"/>
</dbReference>
<comment type="subcellular location">
    <subcellularLocation>
        <location evidence="2">Membrane</location>
        <topology evidence="2">Multi-pass membrane protein</topology>
    </subcellularLocation>
</comment>
<keyword evidence="9" id="KW-0560">Oxidoreductase</keyword>
<evidence type="ECO:0000256" key="14">
    <source>
        <dbReference type="SAM" id="Phobius"/>
    </source>
</evidence>
<dbReference type="GO" id="GO:0050660">
    <property type="term" value="F:flavin adenine dinucleotide binding"/>
    <property type="evidence" value="ECO:0007669"/>
    <property type="project" value="TreeGrafter"/>
</dbReference>
<keyword evidence="3" id="KW-0285">Flavoprotein</keyword>
<dbReference type="SUPFAM" id="SSF52343">
    <property type="entry name" value="Ferredoxin reductase-like, C-terminal NADP-linked domain"/>
    <property type="match status" value="1"/>
</dbReference>
<dbReference type="InterPro" id="IPR017927">
    <property type="entry name" value="FAD-bd_FR_type"/>
</dbReference>
<evidence type="ECO:0000256" key="5">
    <source>
        <dbReference type="ARBA" id="ARBA00022714"/>
    </source>
</evidence>
<evidence type="ECO:0000256" key="3">
    <source>
        <dbReference type="ARBA" id="ARBA00022630"/>
    </source>
</evidence>
<feature type="transmembrane region" description="Helical" evidence="14">
    <location>
        <begin position="224"/>
        <end position="243"/>
    </location>
</feature>
<comment type="cofactor">
    <cofactor evidence="1">
        <name>FAD</name>
        <dbReference type="ChEBI" id="CHEBI:57692"/>
    </cofactor>
</comment>
<dbReference type="InterPro" id="IPR050415">
    <property type="entry name" value="MRET"/>
</dbReference>
<feature type="transmembrane region" description="Helical" evidence="14">
    <location>
        <begin position="159"/>
        <end position="182"/>
    </location>
</feature>
<evidence type="ECO:0000256" key="9">
    <source>
        <dbReference type="ARBA" id="ARBA00023002"/>
    </source>
</evidence>
<reference evidence="16 17" key="1">
    <citation type="submission" date="2023-09" db="EMBL/GenBank/DDBJ databases">
        <title>Demequina sp. a novel bacteria isolated from Capsicum annuum.</title>
        <authorList>
            <person name="Humaira Z."/>
            <person name="Lee J."/>
            <person name="Cho D."/>
        </authorList>
    </citation>
    <scope>NUCLEOTIDE SEQUENCE [LARGE SCALE GENOMIC DNA]</scope>
    <source>
        <strain evidence="16 17">OYTSA14</strain>
    </source>
</reference>
<dbReference type="RefSeq" id="WP_313496347.1">
    <property type="nucleotide sequence ID" value="NZ_CP134879.1"/>
</dbReference>
<keyword evidence="17" id="KW-1185">Reference proteome</keyword>
<evidence type="ECO:0000256" key="2">
    <source>
        <dbReference type="ARBA" id="ARBA00004141"/>
    </source>
</evidence>
<evidence type="ECO:0000256" key="10">
    <source>
        <dbReference type="ARBA" id="ARBA00023004"/>
    </source>
</evidence>
<organism evidence="16 17">
    <name type="scientific">Demequina capsici</name>
    <dbReference type="NCBI Taxonomy" id="3075620"/>
    <lineage>
        <taxon>Bacteria</taxon>
        <taxon>Bacillati</taxon>
        <taxon>Actinomycetota</taxon>
        <taxon>Actinomycetes</taxon>
        <taxon>Micrococcales</taxon>
        <taxon>Demequinaceae</taxon>
        <taxon>Demequina</taxon>
    </lineage>
</organism>
<dbReference type="InterPro" id="IPR039261">
    <property type="entry name" value="FNR_nucleotide-bd"/>
</dbReference>
<keyword evidence="6" id="KW-0479">Metal-binding</keyword>
<evidence type="ECO:0000256" key="11">
    <source>
        <dbReference type="ARBA" id="ARBA00023014"/>
    </source>
</evidence>
<feature type="transmembrane region" description="Helical" evidence="14">
    <location>
        <begin position="194"/>
        <end position="212"/>
    </location>
</feature>
<gene>
    <name evidence="16" type="ORF">RN606_08675</name>
</gene>
<dbReference type="GO" id="GO:0046872">
    <property type="term" value="F:metal ion binding"/>
    <property type="evidence" value="ECO:0007669"/>
    <property type="project" value="UniProtKB-KW"/>
</dbReference>
<feature type="transmembrane region" description="Helical" evidence="14">
    <location>
        <begin position="49"/>
        <end position="68"/>
    </location>
</feature>
<evidence type="ECO:0000256" key="1">
    <source>
        <dbReference type="ARBA" id="ARBA00001974"/>
    </source>
</evidence>
<keyword evidence="8 14" id="KW-1133">Transmembrane helix</keyword>
<evidence type="ECO:0000256" key="7">
    <source>
        <dbReference type="ARBA" id="ARBA00022827"/>
    </source>
</evidence>
<dbReference type="InterPro" id="IPR013130">
    <property type="entry name" value="Fe3_Rdtase_TM_dom"/>
</dbReference>
<feature type="transmembrane region" description="Helical" evidence="14">
    <location>
        <begin position="74"/>
        <end position="98"/>
    </location>
</feature>
<dbReference type="InterPro" id="IPR000778">
    <property type="entry name" value="Cyt_b245_heavy_chain"/>
</dbReference>
<dbReference type="Pfam" id="PF01794">
    <property type="entry name" value="Ferric_reduct"/>
    <property type="match status" value="1"/>
</dbReference>
<dbReference type="PROSITE" id="PS51384">
    <property type="entry name" value="FAD_FR"/>
    <property type="match status" value="1"/>
</dbReference>
<evidence type="ECO:0000259" key="15">
    <source>
        <dbReference type="PROSITE" id="PS51384"/>
    </source>
</evidence>
<evidence type="ECO:0000313" key="17">
    <source>
        <dbReference type="Proteomes" id="UP001304125"/>
    </source>
</evidence>
<dbReference type="AlphaFoldDB" id="A0AA96F625"/>
<evidence type="ECO:0000256" key="12">
    <source>
        <dbReference type="ARBA" id="ARBA00023136"/>
    </source>
</evidence>
<dbReference type="GO" id="GO:0016491">
    <property type="term" value="F:oxidoreductase activity"/>
    <property type="evidence" value="ECO:0007669"/>
    <property type="project" value="UniProtKB-KW"/>
</dbReference>
<dbReference type="GO" id="GO:0016020">
    <property type="term" value="C:membrane"/>
    <property type="evidence" value="ECO:0007669"/>
    <property type="project" value="UniProtKB-SubCell"/>
</dbReference>
<evidence type="ECO:0000256" key="4">
    <source>
        <dbReference type="ARBA" id="ARBA00022692"/>
    </source>
</evidence>
<proteinExistence type="predicted"/>
<name>A0AA96F625_9MICO</name>
<accession>A0AA96F625</accession>
<keyword evidence="10" id="KW-0408">Iron</keyword>
<feature type="transmembrane region" description="Helical" evidence="14">
    <location>
        <begin position="119"/>
        <end position="139"/>
    </location>
</feature>
<evidence type="ECO:0000256" key="6">
    <source>
        <dbReference type="ARBA" id="ARBA00022723"/>
    </source>
</evidence>
<protein>
    <submittedName>
        <fullName evidence="16">Ferredoxin reductase family protein</fullName>
    </submittedName>
</protein>
<dbReference type="PANTHER" id="PTHR47354:SF8">
    <property type="entry name" value="1,2-PHENYLACETYL-COA EPOXIDASE, SUBUNIT E"/>
    <property type="match status" value="1"/>
</dbReference>
<keyword evidence="4 14" id="KW-0812">Transmembrane</keyword>
<feature type="region of interest" description="Disordered" evidence="13">
    <location>
        <begin position="1"/>
        <end position="40"/>
    </location>
</feature>
<dbReference type="PRINTS" id="PR00466">
    <property type="entry name" value="GP91PHOX"/>
</dbReference>
<feature type="domain" description="FAD-binding FR-type" evidence="15">
    <location>
        <begin position="250"/>
        <end position="349"/>
    </location>
</feature>
<sequence>MTITATPPGRSSTTRDTRRPSHLPAGTGLRAPGPGASKRQRRRADALQALVWLTAITGIAFMIQSGAFLNSGMWGWLAMISRALGIVAAVMMLAQLLLASRAPWIDRAIGHDKAIMLHTEYGVTSVVVMLLHIATVTVADSHVAGTNPASQLIAYWSYGWFLAWALVSLAATLVVLVTSFASARARIPYHKWHAIHLLSYISIALAVPHQFLQGETFRQMGVAWWFWFVLWAGSGAAFLYWRVVKPIAVNRRHHLSVSSVRRETDGSVTITLGGRGVRRIGVRSGQFLNVAFGRWAFMKEMHPYSLSAAPGDTLRITVKPLGDASSALARLKPGTAAWIEGPLGIFTHESRTGRDLLLVGAGIGVTPLRALLEDAPAWGAISVVVRGRSRAEVPLIDEIQHLASARGARYAELLGRRGATWGTTERPVSLVGTVARPKDTDLYICGPVEWGLQVEADARAAGIPDHAIHREEFAW</sequence>
<keyword evidence="5" id="KW-0001">2Fe-2S</keyword>
<dbReference type="GO" id="GO:0051537">
    <property type="term" value="F:2 iron, 2 sulfur cluster binding"/>
    <property type="evidence" value="ECO:0007669"/>
    <property type="project" value="UniProtKB-KW"/>
</dbReference>
<evidence type="ECO:0000313" key="16">
    <source>
        <dbReference type="EMBL" id="WNM23440.1"/>
    </source>
</evidence>
<keyword evidence="7" id="KW-0274">FAD</keyword>
<evidence type="ECO:0000256" key="8">
    <source>
        <dbReference type="ARBA" id="ARBA00022989"/>
    </source>
</evidence>
<dbReference type="Gene3D" id="3.40.50.80">
    <property type="entry name" value="Nucleotide-binding domain of ferredoxin-NADP reductase (FNR) module"/>
    <property type="match status" value="1"/>
</dbReference>
<dbReference type="Proteomes" id="UP001304125">
    <property type="component" value="Chromosome"/>
</dbReference>
<dbReference type="PANTHER" id="PTHR47354">
    <property type="entry name" value="NADH OXIDOREDUCTASE HCR"/>
    <property type="match status" value="1"/>
</dbReference>